<dbReference type="EMBL" id="JBBWRZ010000001">
    <property type="protein sequence ID" value="KAK8246901.1"/>
    <property type="molecule type" value="Genomic_DNA"/>
</dbReference>
<reference evidence="3 4" key="1">
    <citation type="submission" date="2024-04" db="EMBL/GenBank/DDBJ databases">
        <title>Phyllosticta paracitricarpa is synonymous to the EU quarantine fungus P. citricarpa based on phylogenomic analyses.</title>
        <authorList>
            <consortium name="Lawrence Berkeley National Laboratory"/>
            <person name="Van Ingen-Buijs V.A."/>
            <person name="Van Westerhoven A.C."/>
            <person name="Haridas S."/>
            <person name="Skiadas P."/>
            <person name="Martin F."/>
            <person name="Groenewald J.Z."/>
            <person name="Crous P.W."/>
            <person name="Seidl M.F."/>
        </authorList>
    </citation>
    <scope>NUCLEOTIDE SEQUENCE [LARGE SCALE GENOMIC DNA]</scope>
    <source>
        <strain evidence="3 4">CBS 123374</strain>
    </source>
</reference>
<keyword evidence="1" id="KW-0677">Repeat</keyword>
<dbReference type="PANTHER" id="PTHR10039:SF14">
    <property type="entry name" value="NACHT DOMAIN-CONTAINING PROTEIN"/>
    <property type="match status" value="1"/>
</dbReference>
<dbReference type="Pfam" id="PF24883">
    <property type="entry name" value="NPHP3_N"/>
    <property type="match status" value="1"/>
</dbReference>
<dbReference type="InterPro" id="IPR056884">
    <property type="entry name" value="NPHP3-like_N"/>
</dbReference>
<dbReference type="PANTHER" id="PTHR10039">
    <property type="entry name" value="AMELOGENIN"/>
    <property type="match status" value="1"/>
</dbReference>
<dbReference type="Proteomes" id="UP001492380">
    <property type="component" value="Unassembled WGS sequence"/>
</dbReference>
<dbReference type="InterPro" id="IPR027417">
    <property type="entry name" value="P-loop_NTPase"/>
</dbReference>
<protein>
    <recommendedName>
        <fullName evidence="2">Nephrocystin 3-like N-terminal domain-containing protein</fullName>
    </recommendedName>
</protein>
<evidence type="ECO:0000313" key="4">
    <source>
        <dbReference type="Proteomes" id="UP001492380"/>
    </source>
</evidence>
<sequence length="613" mass="69104">MASALWKGALDDLRNEVEPKDAKAWSAFTTQNDGSLDSLKESIEDVKSEVDRKYHGSFGRALERLEIVRQVGVQVVESAPETVKLAFTAFSVLCLFLKAHKNLCDTISTAIEHVTHWMFAGEIYAKEYNPGTEKDQEPLSAVSIPDQEKGIDFAKVQGPGSVIIQEKSKTKNSKRLTDQVTKETKNLFRIALNISFEITKLIPPSNDKPLEKSHKMASITAKYKAFSDSTKTHLKAFFGKSGQIQELLNQGTGKLALLEQFVGLKFQETAENNLKGLKDGFEDLSGTLRNLILPVQRLEQTAEKHHSIITAKLDEIQRQQRDEFGDTLRWLQSGTALPIAQPLLSASKGTCDWIFNNEDYNMWMDSKTSVRVCWLHGKAGLGKSYITSSIIGKLMSDDALEEDEKVVLYFFCKTGKDETSKSRKILLHILIQLFHDFKDSHAIGAHRDCLEVIKKIRNGPGTKKNMAKNRFDESKPDALSIKDLQSAFSGLLKIIRKKVIVVIDGLDECSDHTSEKLLETLLEVSASDELLNVLFWFSSRPEDTLEQTLREKQPETGILEIEMTRSENEKHLGVFLDAHLEELKHLPLDLRDQAKENILKQSDGSFLRKLLIF</sequence>
<organism evidence="3 4">
    <name type="scientific">Phyllosticta capitalensis</name>
    <dbReference type="NCBI Taxonomy" id="121624"/>
    <lineage>
        <taxon>Eukaryota</taxon>
        <taxon>Fungi</taxon>
        <taxon>Dikarya</taxon>
        <taxon>Ascomycota</taxon>
        <taxon>Pezizomycotina</taxon>
        <taxon>Dothideomycetes</taxon>
        <taxon>Dothideomycetes incertae sedis</taxon>
        <taxon>Botryosphaeriales</taxon>
        <taxon>Phyllostictaceae</taxon>
        <taxon>Phyllosticta</taxon>
    </lineage>
</organism>
<comment type="caution">
    <text evidence="3">The sequence shown here is derived from an EMBL/GenBank/DDBJ whole genome shotgun (WGS) entry which is preliminary data.</text>
</comment>
<dbReference type="SUPFAM" id="SSF52540">
    <property type="entry name" value="P-loop containing nucleoside triphosphate hydrolases"/>
    <property type="match status" value="1"/>
</dbReference>
<keyword evidence="4" id="KW-1185">Reference proteome</keyword>
<proteinExistence type="predicted"/>
<name>A0ABR1Z3C5_9PEZI</name>
<evidence type="ECO:0000313" key="3">
    <source>
        <dbReference type="EMBL" id="KAK8246901.1"/>
    </source>
</evidence>
<gene>
    <name evidence="3" type="ORF">HDK90DRAFT_24466</name>
</gene>
<accession>A0ABR1Z3C5</accession>
<feature type="domain" description="Nephrocystin 3-like N-terminal" evidence="2">
    <location>
        <begin position="349"/>
        <end position="540"/>
    </location>
</feature>
<evidence type="ECO:0000256" key="1">
    <source>
        <dbReference type="ARBA" id="ARBA00022737"/>
    </source>
</evidence>
<dbReference type="Gene3D" id="3.40.50.300">
    <property type="entry name" value="P-loop containing nucleotide triphosphate hydrolases"/>
    <property type="match status" value="1"/>
</dbReference>
<evidence type="ECO:0000259" key="2">
    <source>
        <dbReference type="Pfam" id="PF24883"/>
    </source>
</evidence>